<dbReference type="SUPFAM" id="SSF50494">
    <property type="entry name" value="Trypsin-like serine proteases"/>
    <property type="match status" value="1"/>
</dbReference>
<sequence length="273" mass="30424">MENEGLGYNVVSKLCQNVPRNSLVAFDNFFTGCNLLESLYEKGIYSVGTVRINRKGLPDIFKKKQPKNLRLLKHEFAAVTASPITAIKWLDTREVTVLTTAHQPRDTTFVKRTQKNGSRQEIHKIILQNGTEENNLAILETEIDIEFNEFVKSACISLHDNVTQINPGNTIAVGYNATNDLNVITLVQNSRSQCLNERTGANDGTTKRVYCVHVQEGNTVCPNLGSVYVSQSTEPPEMSLLAILADVPDDCHKTLSFTSLLENLRWIEGNVNS</sequence>
<keyword evidence="3" id="KW-1185">Reference proteome</keyword>
<organism evidence="2 3">
    <name type="scientific">Eumeta variegata</name>
    <name type="common">Bagworm moth</name>
    <name type="synonym">Eumeta japonica</name>
    <dbReference type="NCBI Taxonomy" id="151549"/>
    <lineage>
        <taxon>Eukaryota</taxon>
        <taxon>Metazoa</taxon>
        <taxon>Ecdysozoa</taxon>
        <taxon>Arthropoda</taxon>
        <taxon>Hexapoda</taxon>
        <taxon>Insecta</taxon>
        <taxon>Pterygota</taxon>
        <taxon>Neoptera</taxon>
        <taxon>Endopterygota</taxon>
        <taxon>Lepidoptera</taxon>
        <taxon>Glossata</taxon>
        <taxon>Ditrysia</taxon>
        <taxon>Tineoidea</taxon>
        <taxon>Psychidae</taxon>
        <taxon>Oiketicinae</taxon>
        <taxon>Eumeta</taxon>
    </lineage>
</organism>
<proteinExistence type="predicted"/>
<dbReference type="InterPro" id="IPR029526">
    <property type="entry name" value="PGBD"/>
</dbReference>
<dbReference type="InterPro" id="IPR009003">
    <property type="entry name" value="Peptidase_S1_PA"/>
</dbReference>
<dbReference type="Pfam" id="PF13843">
    <property type="entry name" value="DDE_Tnp_1_7"/>
    <property type="match status" value="1"/>
</dbReference>
<evidence type="ECO:0000313" key="2">
    <source>
        <dbReference type="EMBL" id="GBP39407.1"/>
    </source>
</evidence>
<dbReference type="InterPro" id="IPR043504">
    <property type="entry name" value="Peptidase_S1_PA_chymotrypsin"/>
</dbReference>
<dbReference type="Proteomes" id="UP000299102">
    <property type="component" value="Unassembled WGS sequence"/>
</dbReference>
<dbReference type="EMBL" id="BGZK01000365">
    <property type="protein sequence ID" value="GBP39407.1"/>
    <property type="molecule type" value="Genomic_DNA"/>
</dbReference>
<name>A0A4C1VM40_EUMVA</name>
<dbReference type="STRING" id="151549.A0A4C1VM40"/>
<dbReference type="PANTHER" id="PTHR46599:SF3">
    <property type="entry name" value="PIGGYBAC TRANSPOSABLE ELEMENT-DERIVED PROTEIN 4"/>
    <property type="match status" value="1"/>
</dbReference>
<gene>
    <name evidence="2" type="primary">PGBD4</name>
    <name evidence="2" type="ORF">EVAR_95859_1</name>
</gene>
<dbReference type="AlphaFoldDB" id="A0A4C1VM40"/>
<protein>
    <submittedName>
        <fullName evidence="2">PiggyBac transposable element-derived protein 4</fullName>
    </submittedName>
</protein>
<dbReference type="PANTHER" id="PTHR46599">
    <property type="entry name" value="PIGGYBAC TRANSPOSABLE ELEMENT-DERIVED PROTEIN 4"/>
    <property type="match status" value="1"/>
</dbReference>
<accession>A0A4C1VM40</accession>
<feature type="domain" description="PiggyBac transposable element-derived protein" evidence="1">
    <location>
        <begin position="5"/>
        <end position="120"/>
    </location>
</feature>
<dbReference type="OrthoDB" id="118105at2759"/>
<evidence type="ECO:0000259" key="1">
    <source>
        <dbReference type="Pfam" id="PF13843"/>
    </source>
</evidence>
<reference evidence="2 3" key="1">
    <citation type="journal article" date="2019" name="Commun. Biol.">
        <title>The bagworm genome reveals a unique fibroin gene that provides high tensile strength.</title>
        <authorList>
            <person name="Kono N."/>
            <person name="Nakamura H."/>
            <person name="Ohtoshi R."/>
            <person name="Tomita M."/>
            <person name="Numata K."/>
            <person name="Arakawa K."/>
        </authorList>
    </citation>
    <scope>NUCLEOTIDE SEQUENCE [LARGE SCALE GENOMIC DNA]</scope>
</reference>
<comment type="caution">
    <text evidence="2">The sequence shown here is derived from an EMBL/GenBank/DDBJ whole genome shotgun (WGS) entry which is preliminary data.</text>
</comment>
<dbReference type="Gene3D" id="2.40.10.10">
    <property type="entry name" value="Trypsin-like serine proteases"/>
    <property type="match status" value="1"/>
</dbReference>
<evidence type="ECO:0000313" key="3">
    <source>
        <dbReference type="Proteomes" id="UP000299102"/>
    </source>
</evidence>